<dbReference type="Gene3D" id="3.40.50.12780">
    <property type="entry name" value="N-terminal domain of ligase-like"/>
    <property type="match status" value="1"/>
</dbReference>
<dbReference type="NCBIfam" id="TIGR01733">
    <property type="entry name" value="AA-adenyl-dom"/>
    <property type="match status" value="1"/>
</dbReference>
<evidence type="ECO:0000313" key="6">
    <source>
        <dbReference type="EMBL" id="KAJ4862083.1"/>
    </source>
</evidence>
<dbReference type="InterPro" id="IPR043129">
    <property type="entry name" value="ATPase_NBD"/>
</dbReference>
<evidence type="ECO:0000256" key="1">
    <source>
        <dbReference type="ARBA" id="ARBA00022450"/>
    </source>
</evidence>
<dbReference type="GO" id="GO:0016874">
    <property type="term" value="F:ligase activity"/>
    <property type="evidence" value="ECO:0007669"/>
    <property type="project" value="UniProtKB-KW"/>
</dbReference>
<dbReference type="RefSeq" id="XP_056031139.1">
    <property type="nucleotide sequence ID" value="XM_056170247.1"/>
</dbReference>
<dbReference type="SMART" id="SM00268">
    <property type="entry name" value="ACTIN"/>
    <property type="match status" value="1"/>
</dbReference>
<dbReference type="InterPro" id="IPR045851">
    <property type="entry name" value="AMP-bd_C_sf"/>
</dbReference>
<evidence type="ECO:0000259" key="5">
    <source>
        <dbReference type="PROSITE" id="PS50075"/>
    </source>
</evidence>
<keyword evidence="7" id="KW-1185">Reference proteome</keyword>
<comment type="caution">
    <text evidence="6">The sequence shown here is derived from an EMBL/GenBank/DDBJ whole genome shotgun (WGS) entry which is preliminary data.</text>
</comment>
<keyword evidence="3" id="KW-0436">Ligase</keyword>
<dbReference type="CDD" id="cd05918">
    <property type="entry name" value="A_NRPS_SidN3_like"/>
    <property type="match status" value="1"/>
</dbReference>
<dbReference type="Gene3D" id="1.10.1200.10">
    <property type="entry name" value="ACP-like"/>
    <property type="match status" value="1"/>
</dbReference>
<dbReference type="GO" id="GO:0031177">
    <property type="term" value="F:phosphopantetheine binding"/>
    <property type="evidence" value="ECO:0007669"/>
    <property type="project" value="TreeGrafter"/>
</dbReference>
<dbReference type="PANTHER" id="PTHR45527:SF16">
    <property type="entry name" value="NONRIBOSOMAL PEPTIDE SYNTHASE ATNA-RELATED"/>
    <property type="match status" value="1"/>
</dbReference>
<keyword evidence="2" id="KW-0597">Phosphoprotein</keyword>
<dbReference type="Pfam" id="PF00550">
    <property type="entry name" value="PP-binding"/>
    <property type="match status" value="1"/>
</dbReference>
<dbReference type="PANTHER" id="PTHR45527">
    <property type="entry name" value="NONRIBOSOMAL PEPTIDE SYNTHETASE"/>
    <property type="match status" value="1"/>
</dbReference>
<dbReference type="Gene3D" id="3.90.640.10">
    <property type="entry name" value="Actin, Chain A, domain 4"/>
    <property type="match status" value="1"/>
</dbReference>
<dbReference type="PROSITE" id="PS50075">
    <property type="entry name" value="CARRIER"/>
    <property type="match status" value="1"/>
</dbReference>
<reference evidence="6" key="1">
    <citation type="submission" date="2022-09" db="EMBL/GenBank/DDBJ databases">
        <title>Chromosome-level assembly of Trichoderma breve T069, a fungus used in development of biopesticide product.</title>
        <authorList>
            <person name="Lin R."/>
            <person name="Liu T."/>
        </authorList>
    </citation>
    <scope>NUCLEOTIDE SEQUENCE</scope>
    <source>
        <strain evidence="6">T069</strain>
    </source>
</reference>
<dbReference type="InterPro" id="IPR006162">
    <property type="entry name" value="Ppantetheine_attach_site"/>
</dbReference>
<dbReference type="InterPro" id="IPR000873">
    <property type="entry name" value="AMP-dep_synth/lig_dom"/>
</dbReference>
<dbReference type="SUPFAM" id="SSF53067">
    <property type="entry name" value="Actin-like ATPase domain"/>
    <property type="match status" value="2"/>
</dbReference>
<dbReference type="GeneID" id="80864935"/>
<evidence type="ECO:0000313" key="7">
    <source>
        <dbReference type="Proteomes" id="UP001140511"/>
    </source>
</evidence>
<dbReference type="FunFam" id="3.30.420.40:FF:000058">
    <property type="entry name" value="Putative actin-related protein 5"/>
    <property type="match status" value="1"/>
</dbReference>
<dbReference type="Pfam" id="PF00022">
    <property type="entry name" value="Actin"/>
    <property type="match status" value="1"/>
</dbReference>
<dbReference type="PROSITE" id="PS00012">
    <property type="entry name" value="PHOSPHOPANTETHEINE"/>
    <property type="match status" value="1"/>
</dbReference>
<dbReference type="InterPro" id="IPR010071">
    <property type="entry name" value="AA_adenyl_dom"/>
</dbReference>
<evidence type="ECO:0000256" key="4">
    <source>
        <dbReference type="RuleBase" id="RU000487"/>
    </source>
</evidence>
<dbReference type="GO" id="GO:0044550">
    <property type="term" value="P:secondary metabolite biosynthetic process"/>
    <property type="evidence" value="ECO:0007669"/>
    <property type="project" value="TreeGrafter"/>
</dbReference>
<dbReference type="SUPFAM" id="SSF47336">
    <property type="entry name" value="ACP-like"/>
    <property type="match status" value="1"/>
</dbReference>
<gene>
    <name evidence="6" type="ORF">T069G_03037</name>
</gene>
<dbReference type="InterPro" id="IPR042099">
    <property type="entry name" value="ANL_N_sf"/>
</dbReference>
<proteinExistence type="inferred from homology"/>
<evidence type="ECO:0000256" key="2">
    <source>
        <dbReference type="ARBA" id="ARBA00022553"/>
    </source>
</evidence>
<dbReference type="InterPro" id="IPR023213">
    <property type="entry name" value="CAT-like_dom_sf"/>
</dbReference>
<dbReference type="Gene3D" id="3.30.559.10">
    <property type="entry name" value="Chloramphenicol acetyltransferase-like domain"/>
    <property type="match status" value="1"/>
</dbReference>
<dbReference type="InterPro" id="IPR009081">
    <property type="entry name" value="PP-bd_ACP"/>
</dbReference>
<dbReference type="Gene3D" id="3.30.559.30">
    <property type="entry name" value="Nonribosomal peptide synthetase, condensation domain"/>
    <property type="match status" value="1"/>
</dbReference>
<dbReference type="Gene3D" id="3.30.420.40">
    <property type="match status" value="2"/>
</dbReference>
<dbReference type="SUPFAM" id="SSF52777">
    <property type="entry name" value="CoA-dependent acyltransferases"/>
    <property type="match status" value="2"/>
</dbReference>
<dbReference type="Pfam" id="PF00501">
    <property type="entry name" value="AMP-binding"/>
    <property type="match status" value="1"/>
</dbReference>
<dbReference type="CDD" id="cd10210">
    <property type="entry name" value="ASKHA_NBD_Arp6"/>
    <property type="match status" value="1"/>
</dbReference>
<dbReference type="SUPFAM" id="SSF56801">
    <property type="entry name" value="Acetyl-CoA synthetase-like"/>
    <property type="match status" value="1"/>
</dbReference>
<sequence>MAAASKLHIDISITPNISIPPERLPLPPPGVNKLVQDVIRDQVIAQPEAQAIASATVNLTYKELDESSTRLALQIASSGIGSGSIVPIIHEKSAITIVAMLAILKAGCAFTAQDVSHPTQRLLEIIEDINAPILLVSAEQALRFSSLARVPTLELSTDVITGLSTAAESPAAPIDVSPHHLMYTIFTSGSTGRPKGVMIEHGAWLTSALAYGADQELNSSSRVLQFASYAFDMSLMEIFTTLIFGGCICVPDEEDRYGKIQDFVNQTGVNTLMLTPSYAKLLDPTTMPAVKMLITGGEAVPSDLIELWNPYVKVYIAYGPTEASIQSAGAKLEIGTTTVPSGFIGRPTGCNLWIVKEGNHNELIPRGEIGELVIEGNTLARGYLGDEAKTNAAFVNISIGTDTRRVFKTGDLVRQTEGGDIIFVGRKDTQIKMQGQRFELAEIEARLAQTLPPGSKSCVDKVVSPNIHNGGAIVAFLSDSVKVSGDGEPEISWNQVETTLERSLEIMANLGTILPKPMIPSLYVPISFIPLTTSHKTNRAALRELITSLGPIEIRNLRKPDMSKGESRALSSEESTLRDLWAFALNLNPESIGPDDHFIQLGGDSVTSIKLIAAARSRGITLTSATVLSNPVLSDQARLAFSSAAGESDENIPPFGLLGVRSNELRVIAAALCGLPTEEIEDVLPMTLSQMRWYGKTLVKPDAWIDQYHFQLPSDVDLVRFNSAVSSVVEATDLLRARVLATADRKLFQAIIKFHPVQIINSSDTLEEYLSRDLATPMGLGAPLTRFAVLHQADSTKVLVWTIHHAIYDGYSLPMLLQTIQDFYQGLKPAPFTPFNRYLKGPEEKDLIEGEAFWRNYLLQASWTKFPVLPPPEEMSPPQMGRLLRTLGIASRQAQFGHSENAHSVTMANVVRVAYAATLSHHSADRPSSVLFLESLGGRNSNLKGIDRVAGPTLLTIPTRLELPGVKSYKDIVLEAQTSLLERMKFESFPLPRLLPLAPALELRNVLMIENEAFLINGDGNGLFGRGKEELKLEETEGLPMIFRCTILQSQLDVDIRYDSTIIPHGEVEAFLGTFERFFEELWHGDGTKSFDVITSSLSIGQRFDNFFRVGLLCNFRNQRCVSEVLQLSNPELPEPSVPTFRELRLLSSLVLRMAGGRKSKAAAPARPQNTLVVDNGAWTLKAGLVCGGSIPEPRVIPNCIARDRSKKIYVGSELEKCRDFSEIQFRRPVEKGYLVNWEAQKEIWDQELFGDKAEVKCDPSETRLMLTEQPNTLPVLQTNCDQIVFEEYGFSSYYRGIGSTFNAYHDLQSLFRTPKDSLTAANTPAEIMLVVDSGFSHTTITPLLGGRPLHSAIRRIDIGGKFLTNYMARLISLRHFDMRNDLYIVNEMKEASCYVSADFKADLERMWKGTRGEKRQDYLSGAGIVKDYESEEDVLTLRNERFAVPELIFRPSDVGMRQPGLADAIQQSLHELPIGLWPGLLANIVVVGGTSLFDGFIQRLQKELVQLVPDDCIVRVARPADPITNTWYGAANMANHPNIDKVAVTKQEYEEHGSAWIARRFSTGLLTS</sequence>
<keyword evidence="1" id="KW-0596">Phosphopantetheine</keyword>
<dbReference type="GO" id="GO:0043041">
    <property type="term" value="P:amino acid activation for nonribosomal peptide biosynthetic process"/>
    <property type="evidence" value="ECO:0007669"/>
    <property type="project" value="TreeGrafter"/>
</dbReference>
<dbReference type="Proteomes" id="UP001140511">
    <property type="component" value="Unassembled WGS sequence"/>
</dbReference>
<feature type="domain" description="Carrier" evidence="5">
    <location>
        <begin position="571"/>
        <end position="644"/>
    </location>
</feature>
<evidence type="ECO:0000256" key="3">
    <source>
        <dbReference type="ARBA" id="ARBA00022598"/>
    </source>
</evidence>
<dbReference type="GO" id="GO:0005737">
    <property type="term" value="C:cytoplasm"/>
    <property type="evidence" value="ECO:0007669"/>
    <property type="project" value="TreeGrafter"/>
</dbReference>
<dbReference type="Pfam" id="PF00668">
    <property type="entry name" value="Condensation"/>
    <property type="match status" value="1"/>
</dbReference>
<dbReference type="InterPro" id="IPR036736">
    <property type="entry name" value="ACP-like_sf"/>
</dbReference>
<comment type="similarity">
    <text evidence="4">Belongs to the actin family.</text>
</comment>
<organism evidence="6 7">
    <name type="scientific">Trichoderma breve</name>
    <dbReference type="NCBI Taxonomy" id="2034170"/>
    <lineage>
        <taxon>Eukaryota</taxon>
        <taxon>Fungi</taxon>
        <taxon>Dikarya</taxon>
        <taxon>Ascomycota</taxon>
        <taxon>Pezizomycotina</taxon>
        <taxon>Sordariomycetes</taxon>
        <taxon>Hypocreomycetidae</taxon>
        <taxon>Hypocreales</taxon>
        <taxon>Hypocreaceae</taxon>
        <taxon>Trichoderma</taxon>
    </lineage>
</organism>
<dbReference type="EMBL" id="JAOPEN010000002">
    <property type="protein sequence ID" value="KAJ4862083.1"/>
    <property type="molecule type" value="Genomic_DNA"/>
</dbReference>
<protein>
    <submittedName>
        <fullName evidence="6">Actin domain-containing protein</fullName>
    </submittedName>
</protein>
<dbReference type="Gene3D" id="3.30.300.30">
    <property type="match status" value="1"/>
</dbReference>
<dbReference type="InterPro" id="IPR001242">
    <property type="entry name" value="Condensation_dom"/>
</dbReference>
<name>A0A9W9E7P6_9HYPO</name>
<dbReference type="InterPro" id="IPR004000">
    <property type="entry name" value="Actin"/>
</dbReference>
<accession>A0A9W9E7P6</accession>